<comment type="caution">
    <text evidence="9">The sequence shown here is derived from an EMBL/GenBank/DDBJ whole genome shotgun (WGS) entry which is preliminary data.</text>
</comment>
<evidence type="ECO:0000313" key="10">
    <source>
        <dbReference type="Proteomes" id="UP001145072"/>
    </source>
</evidence>
<evidence type="ECO:0000256" key="1">
    <source>
        <dbReference type="ARBA" id="ARBA00004651"/>
    </source>
</evidence>
<dbReference type="InterPro" id="IPR023090">
    <property type="entry name" value="UPF0702_alpha/beta_dom_sf"/>
</dbReference>
<sequence length="205" mass="23550">MAIDLQFIINSFFLVFAGIFLLRIAGRKSISQMTLAQTVIMISIGSIIIQPIVETSVPRTIMAASIFIFSLLIIEWLQVKFNFIEKLVTGKSKIVIQDGNVQYDQLRKSRLTVDQLEMFIRKNGITRLSDVKTATFEPNGQLGYELKDDAKPLTIGEFKKMINPSMLNPSYLPLYPNNDQQKNTEQLFDEIRYNEHKTDHPDYLQ</sequence>
<keyword evidence="10" id="KW-1185">Reference proteome</keyword>
<dbReference type="AlphaFoldDB" id="A0A9X4AJY7"/>
<dbReference type="PANTHER" id="PTHR34582:SF2">
    <property type="entry name" value="UPF0702 TRANSMEMBRANE PROTEIN YDFR"/>
    <property type="match status" value="1"/>
</dbReference>
<keyword evidence="6 7" id="KW-0472">Membrane</keyword>
<dbReference type="EMBL" id="JAMQJZ010000027">
    <property type="protein sequence ID" value="MDC3422722.1"/>
    <property type="molecule type" value="Genomic_DNA"/>
</dbReference>
<evidence type="ECO:0000313" key="9">
    <source>
        <dbReference type="EMBL" id="MDC3422722.1"/>
    </source>
</evidence>
<comment type="similarity">
    <text evidence="2">Belongs to the UPF0702 family.</text>
</comment>
<proteinExistence type="inferred from homology"/>
<comment type="subcellular location">
    <subcellularLocation>
        <location evidence="1">Cell membrane</location>
        <topology evidence="1">Multi-pass membrane protein</topology>
    </subcellularLocation>
</comment>
<gene>
    <name evidence="9" type="ORF">NC661_20425</name>
</gene>
<evidence type="ECO:0000256" key="3">
    <source>
        <dbReference type="ARBA" id="ARBA00022475"/>
    </source>
</evidence>
<organism evidence="9 10">
    <name type="scientific">Aquibacillus koreensis</name>
    <dbReference type="NCBI Taxonomy" id="279446"/>
    <lineage>
        <taxon>Bacteria</taxon>
        <taxon>Bacillati</taxon>
        <taxon>Bacillota</taxon>
        <taxon>Bacilli</taxon>
        <taxon>Bacillales</taxon>
        <taxon>Bacillaceae</taxon>
        <taxon>Aquibacillus</taxon>
    </lineage>
</organism>
<evidence type="ECO:0000256" key="5">
    <source>
        <dbReference type="ARBA" id="ARBA00022989"/>
    </source>
</evidence>
<dbReference type="GO" id="GO:0005886">
    <property type="term" value="C:plasma membrane"/>
    <property type="evidence" value="ECO:0007669"/>
    <property type="project" value="UniProtKB-SubCell"/>
</dbReference>
<dbReference type="Proteomes" id="UP001145072">
    <property type="component" value="Unassembled WGS sequence"/>
</dbReference>
<keyword evidence="5 7" id="KW-1133">Transmembrane helix</keyword>
<dbReference type="PANTHER" id="PTHR34582">
    <property type="entry name" value="UPF0702 TRANSMEMBRANE PROTEIN YCAP"/>
    <property type="match status" value="1"/>
</dbReference>
<evidence type="ECO:0000256" key="4">
    <source>
        <dbReference type="ARBA" id="ARBA00022692"/>
    </source>
</evidence>
<reference evidence="9" key="1">
    <citation type="submission" date="2022-06" db="EMBL/GenBank/DDBJ databases">
        <title>Aquibacillus sp. a new bacterium isolated from soil saline samples.</title>
        <authorList>
            <person name="Galisteo C."/>
            <person name="De La Haba R."/>
            <person name="Sanchez-Porro C."/>
            <person name="Ventosa A."/>
        </authorList>
    </citation>
    <scope>NUCLEOTIDE SEQUENCE</scope>
    <source>
        <strain evidence="9">JCM 12387</strain>
    </source>
</reference>
<accession>A0A9X4AJY7</accession>
<evidence type="ECO:0000256" key="7">
    <source>
        <dbReference type="SAM" id="Phobius"/>
    </source>
</evidence>
<feature type="domain" description="YetF C-terminal" evidence="8">
    <location>
        <begin position="80"/>
        <end position="153"/>
    </location>
</feature>
<keyword evidence="3" id="KW-1003">Cell membrane</keyword>
<feature type="transmembrane region" description="Helical" evidence="7">
    <location>
        <begin position="59"/>
        <end position="77"/>
    </location>
</feature>
<feature type="transmembrane region" description="Helical" evidence="7">
    <location>
        <begin position="33"/>
        <end position="53"/>
    </location>
</feature>
<dbReference type="Gene3D" id="3.30.240.20">
    <property type="entry name" value="bsu07140 like domains"/>
    <property type="match status" value="1"/>
</dbReference>
<evidence type="ECO:0000256" key="6">
    <source>
        <dbReference type="ARBA" id="ARBA00023136"/>
    </source>
</evidence>
<dbReference type="InterPro" id="IPR007353">
    <property type="entry name" value="DUF421"/>
</dbReference>
<protein>
    <submittedName>
        <fullName evidence="9">DUF421 domain-containing protein</fullName>
    </submittedName>
</protein>
<name>A0A9X4AJY7_9BACI</name>
<evidence type="ECO:0000259" key="8">
    <source>
        <dbReference type="Pfam" id="PF04239"/>
    </source>
</evidence>
<dbReference type="Pfam" id="PF04239">
    <property type="entry name" value="DUF421"/>
    <property type="match status" value="1"/>
</dbReference>
<dbReference type="RefSeq" id="WP_259870471.1">
    <property type="nucleotide sequence ID" value="NZ_JAMQJZ010000027.1"/>
</dbReference>
<feature type="transmembrane region" description="Helical" evidence="7">
    <location>
        <begin position="6"/>
        <end position="26"/>
    </location>
</feature>
<evidence type="ECO:0000256" key="2">
    <source>
        <dbReference type="ARBA" id="ARBA00006448"/>
    </source>
</evidence>
<keyword evidence="4 7" id="KW-0812">Transmembrane</keyword>